<dbReference type="SUPFAM" id="SSF55681">
    <property type="entry name" value="Class II aaRS and biotin synthetases"/>
    <property type="match status" value="1"/>
</dbReference>
<dbReference type="GO" id="GO:0004077">
    <property type="term" value="F:biotin--[biotin carboxyl-carrier protein] ligase activity"/>
    <property type="evidence" value="ECO:0007669"/>
    <property type="project" value="InterPro"/>
</dbReference>
<dbReference type="PANTHER" id="PTHR12835">
    <property type="entry name" value="BIOTIN PROTEIN LIGASE"/>
    <property type="match status" value="1"/>
</dbReference>
<evidence type="ECO:0000313" key="3">
    <source>
        <dbReference type="EMBL" id="SVA22343.1"/>
    </source>
</evidence>
<dbReference type="InterPro" id="IPR004408">
    <property type="entry name" value="Biotin_CoA_COase_ligase"/>
</dbReference>
<dbReference type="Gene3D" id="3.30.930.10">
    <property type="entry name" value="Bira Bifunctional Protein, Domain 2"/>
    <property type="match status" value="1"/>
</dbReference>
<dbReference type="PANTHER" id="PTHR12835:SF5">
    <property type="entry name" value="BIOTIN--PROTEIN LIGASE"/>
    <property type="match status" value="1"/>
</dbReference>
<feature type="domain" description="BPL/LPL catalytic" evidence="2">
    <location>
        <begin position="106"/>
        <end position="193"/>
    </location>
</feature>
<evidence type="ECO:0000256" key="1">
    <source>
        <dbReference type="ARBA" id="ARBA00022598"/>
    </source>
</evidence>
<protein>
    <recommendedName>
        <fullName evidence="2">BPL/LPL catalytic domain-containing protein</fullName>
    </recommendedName>
</protein>
<evidence type="ECO:0000259" key="2">
    <source>
        <dbReference type="Pfam" id="PF03099"/>
    </source>
</evidence>
<dbReference type="InterPro" id="IPR045864">
    <property type="entry name" value="aa-tRNA-synth_II/BPL/LPL"/>
</dbReference>
<accession>A0A381U740</accession>
<keyword evidence="1" id="KW-0436">Ligase</keyword>
<reference evidence="3" key="1">
    <citation type="submission" date="2018-05" db="EMBL/GenBank/DDBJ databases">
        <authorList>
            <person name="Lanie J.A."/>
            <person name="Ng W.-L."/>
            <person name="Kazmierczak K.M."/>
            <person name="Andrzejewski T.M."/>
            <person name="Davidsen T.M."/>
            <person name="Wayne K.J."/>
            <person name="Tettelin H."/>
            <person name="Glass J.I."/>
            <person name="Rusch D."/>
            <person name="Podicherti R."/>
            <person name="Tsui H.-C.T."/>
            <person name="Winkler M.E."/>
        </authorList>
    </citation>
    <scope>NUCLEOTIDE SEQUENCE</scope>
</reference>
<gene>
    <name evidence="3" type="ORF">METZ01_LOCUS75197</name>
</gene>
<name>A0A381U740_9ZZZZ</name>
<dbReference type="AlphaFoldDB" id="A0A381U740"/>
<dbReference type="Pfam" id="PF03099">
    <property type="entry name" value="BPL_LplA_LipB"/>
    <property type="match status" value="1"/>
</dbReference>
<dbReference type="GO" id="GO:0005737">
    <property type="term" value="C:cytoplasm"/>
    <property type="evidence" value="ECO:0007669"/>
    <property type="project" value="TreeGrafter"/>
</dbReference>
<dbReference type="NCBIfam" id="TIGR00121">
    <property type="entry name" value="birA_ligase"/>
    <property type="match status" value="1"/>
</dbReference>
<dbReference type="EMBL" id="UINC01005599">
    <property type="protein sequence ID" value="SVA22343.1"/>
    <property type="molecule type" value="Genomic_DNA"/>
</dbReference>
<sequence>MLVYTDNTDYAEGILDQKPNWRNIRQKSLNKNIKSLAEKLIKNNTFFMGEINRQGNWKHFFILEFALTSQYDTLIKISQSEPELPGGILCLAGSGKYFHGFKNRPWETLPGNIHLSAYLSPNQEIEYFEGGFIILSAVSVIQTIDSIKELTGRASIKWVNDIIIDSKKVCGVLAHTQTMGDNITGAVLGIGLNVETTPQITPSRFNQVAASLFDFVAEKNDFSQKIILDRLVTILDDNYQQLLKNKYSNLLNIYQDRSYVIGKRVRVFTDTSTEQSEEIAQGKVTGIGDNLGLLIEGLDHPITSGRIVIEDQINH</sequence>
<proteinExistence type="predicted"/>
<dbReference type="InterPro" id="IPR004143">
    <property type="entry name" value="BPL_LPL_catalytic"/>
</dbReference>
<organism evidence="3">
    <name type="scientific">marine metagenome</name>
    <dbReference type="NCBI Taxonomy" id="408172"/>
    <lineage>
        <taxon>unclassified sequences</taxon>
        <taxon>metagenomes</taxon>
        <taxon>ecological metagenomes</taxon>
    </lineage>
</organism>